<dbReference type="AlphaFoldDB" id="A0A0N4Y517"/>
<dbReference type="EMBL" id="UYSL01020444">
    <property type="protein sequence ID" value="VDL74636.1"/>
    <property type="molecule type" value="Genomic_DNA"/>
</dbReference>
<accession>A0A0N4Y517</accession>
<proteinExistence type="predicted"/>
<name>A0A0N4Y517_NIPBR</name>
<sequence>MKKTLGYYTNEGQETAGLRTELDLGVVRSEEERKRCQTTRELLDIAGVPLSSEDRGLKPTGKLRKFSILIPWELKVPDNL</sequence>
<evidence type="ECO:0000313" key="2">
    <source>
        <dbReference type="Proteomes" id="UP000271162"/>
    </source>
</evidence>
<keyword evidence="2" id="KW-1185">Reference proteome</keyword>
<organism evidence="3">
    <name type="scientific">Nippostrongylus brasiliensis</name>
    <name type="common">Rat hookworm</name>
    <dbReference type="NCBI Taxonomy" id="27835"/>
    <lineage>
        <taxon>Eukaryota</taxon>
        <taxon>Metazoa</taxon>
        <taxon>Ecdysozoa</taxon>
        <taxon>Nematoda</taxon>
        <taxon>Chromadorea</taxon>
        <taxon>Rhabditida</taxon>
        <taxon>Rhabditina</taxon>
        <taxon>Rhabditomorpha</taxon>
        <taxon>Strongyloidea</taxon>
        <taxon>Heligmosomidae</taxon>
        <taxon>Nippostrongylus</taxon>
    </lineage>
</organism>
<gene>
    <name evidence="1" type="ORF">NBR_LOCUS11047</name>
</gene>
<dbReference type="WBParaSite" id="NBR_0001104601-mRNA-1">
    <property type="protein sequence ID" value="NBR_0001104601-mRNA-1"/>
    <property type="gene ID" value="NBR_0001104601"/>
</dbReference>
<reference evidence="3" key="1">
    <citation type="submission" date="2017-02" db="UniProtKB">
        <authorList>
            <consortium name="WormBaseParasite"/>
        </authorList>
    </citation>
    <scope>IDENTIFICATION</scope>
</reference>
<reference evidence="1 2" key="2">
    <citation type="submission" date="2018-11" db="EMBL/GenBank/DDBJ databases">
        <authorList>
            <consortium name="Pathogen Informatics"/>
        </authorList>
    </citation>
    <scope>NUCLEOTIDE SEQUENCE [LARGE SCALE GENOMIC DNA]</scope>
</reference>
<evidence type="ECO:0000313" key="3">
    <source>
        <dbReference type="WBParaSite" id="NBR_0001104601-mRNA-1"/>
    </source>
</evidence>
<dbReference type="Proteomes" id="UP000271162">
    <property type="component" value="Unassembled WGS sequence"/>
</dbReference>
<protein>
    <submittedName>
        <fullName evidence="3">Resolvase/invertase-type recombinase catalytic domain-containing protein</fullName>
    </submittedName>
</protein>
<evidence type="ECO:0000313" key="1">
    <source>
        <dbReference type="EMBL" id="VDL74636.1"/>
    </source>
</evidence>